<name>A0AA86N9T5_9EUKA</name>
<keyword evidence="3" id="KW-1185">Reference proteome</keyword>
<gene>
    <name evidence="1" type="ORF">HINF_LOCUS3085</name>
    <name evidence="2" type="ORF">HINF_LOCUS58666</name>
</gene>
<reference evidence="1" key="1">
    <citation type="submission" date="2023-06" db="EMBL/GenBank/DDBJ databases">
        <authorList>
            <person name="Kurt Z."/>
        </authorList>
    </citation>
    <scope>NUCLEOTIDE SEQUENCE</scope>
</reference>
<evidence type="ECO:0000313" key="1">
    <source>
        <dbReference type="EMBL" id="CAI9915440.1"/>
    </source>
</evidence>
<sequence>MPTHQRPNRALTESSADQFYLIRYCGYTYQLQTQFELIWSEINLTYIYQINDNNLHRANIFDFNKYRNYTTQKIRFQAKTAQNQKNMKLKNQSIITYCQCNHLLKQFNYLLKKTSEVIHFSKYINSSNTEYKLLKKNKDRCSKQYSVNF</sequence>
<comment type="caution">
    <text evidence="1">The sequence shown here is derived from an EMBL/GenBank/DDBJ whole genome shotgun (WGS) entry which is preliminary data.</text>
</comment>
<accession>A0AA86N9T5</accession>
<reference evidence="2 3" key="2">
    <citation type="submission" date="2024-07" db="EMBL/GenBank/DDBJ databases">
        <authorList>
            <person name="Akdeniz Z."/>
        </authorList>
    </citation>
    <scope>NUCLEOTIDE SEQUENCE [LARGE SCALE GENOMIC DNA]</scope>
</reference>
<evidence type="ECO:0000313" key="3">
    <source>
        <dbReference type="Proteomes" id="UP001642409"/>
    </source>
</evidence>
<organism evidence="1">
    <name type="scientific">Hexamita inflata</name>
    <dbReference type="NCBI Taxonomy" id="28002"/>
    <lineage>
        <taxon>Eukaryota</taxon>
        <taxon>Metamonada</taxon>
        <taxon>Diplomonadida</taxon>
        <taxon>Hexamitidae</taxon>
        <taxon>Hexamitinae</taxon>
        <taxon>Hexamita</taxon>
    </lineage>
</organism>
<dbReference type="Proteomes" id="UP001642409">
    <property type="component" value="Unassembled WGS sequence"/>
</dbReference>
<dbReference type="AlphaFoldDB" id="A0AA86N9T5"/>
<protein>
    <submittedName>
        <fullName evidence="2">Hypothetical_protein</fullName>
    </submittedName>
</protein>
<dbReference type="EMBL" id="CAXDID020000331">
    <property type="protein sequence ID" value="CAL6077943.1"/>
    <property type="molecule type" value="Genomic_DNA"/>
</dbReference>
<dbReference type="EMBL" id="CATOUU010000074">
    <property type="protein sequence ID" value="CAI9915440.1"/>
    <property type="molecule type" value="Genomic_DNA"/>
</dbReference>
<evidence type="ECO:0000313" key="2">
    <source>
        <dbReference type="EMBL" id="CAL6077943.1"/>
    </source>
</evidence>
<proteinExistence type="predicted"/>